<accession>A0A5K4F654</accession>
<proteinExistence type="predicted"/>
<name>A0A5K4F654_SCHMA</name>
<sequence>MTKVDVCKWSPISFNRFLSHENNVKDNIPNYGFSCQSSASENANSSKSSRCSESINKFMFECSVEESKSKRNHTNSQKVVSSPLVSGNKVAKSVFILKDTRSHQLNKGATLKRNGNSDITIHEDLIKAKSTEELTRNVSIKDETKINNKTKNEYCIRDSNDILNQLNQKKSYKMVNKLSLSETRNTEYKIHISTDSTDSKLINHSDNNSSLLHKTSNNSYHLANSNGEKMKSDKSTNVLRAVDFVLPTESAGPSKENDGSIIHPNKLRHTGILHLMSRVYSNRNITEMPHKNSLIIHVNKERNSS</sequence>
<dbReference type="STRING" id="6183.A0A5K4F654"/>
<organism evidence="1">
    <name type="scientific">Schistosoma mansoni</name>
    <name type="common">Blood fluke</name>
    <dbReference type="NCBI Taxonomy" id="6183"/>
    <lineage>
        <taxon>Eukaryota</taxon>
        <taxon>Metazoa</taxon>
        <taxon>Spiralia</taxon>
        <taxon>Lophotrochozoa</taxon>
        <taxon>Platyhelminthes</taxon>
        <taxon>Trematoda</taxon>
        <taxon>Digenea</taxon>
        <taxon>Strigeidida</taxon>
        <taxon>Schistosomatoidea</taxon>
        <taxon>Schistosomatidae</taxon>
        <taxon>Schistosoma</taxon>
    </lineage>
</organism>
<reference evidence="1" key="1">
    <citation type="submission" date="2019-11" db="UniProtKB">
        <authorList>
            <consortium name="WormBaseParasite"/>
        </authorList>
    </citation>
    <scope>IDENTIFICATION</scope>
    <source>
        <strain evidence="1">Puerto Rican</strain>
    </source>
</reference>
<dbReference type="InParanoid" id="A0A5K4F654"/>
<dbReference type="WBParaSite" id="Smp_317370.2">
    <property type="protein sequence ID" value="Smp_317370.2"/>
    <property type="gene ID" value="Smp_317370"/>
</dbReference>
<dbReference type="AlphaFoldDB" id="A0A5K4F654"/>
<dbReference type="ExpressionAtlas" id="A0A5K4F654">
    <property type="expression patterns" value="baseline"/>
</dbReference>
<evidence type="ECO:0000313" key="1">
    <source>
        <dbReference type="WBParaSite" id="Smp_317370.2"/>
    </source>
</evidence>
<protein>
    <submittedName>
        <fullName evidence="1">Uncharacterized protein</fullName>
    </submittedName>
</protein>